<dbReference type="Pfam" id="PF25565">
    <property type="entry name" value="Ubiquitin_At1g33420"/>
    <property type="match status" value="1"/>
</dbReference>
<gene>
    <name evidence="3" type="ORF">DVH24_034394</name>
</gene>
<dbReference type="EMBL" id="RDQH01000336">
    <property type="protein sequence ID" value="RXH87494.1"/>
    <property type="molecule type" value="Genomic_DNA"/>
</dbReference>
<dbReference type="InterPro" id="IPR059080">
    <property type="entry name" value="WHD_PTC1"/>
</dbReference>
<feature type="domain" description="PTC1-like winged helix-turn-helix" evidence="2">
    <location>
        <begin position="30"/>
        <end position="72"/>
    </location>
</feature>
<dbReference type="Pfam" id="PF25874">
    <property type="entry name" value="WHD_plant_repro"/>
    <property type="match status" value="1"/>
</dbReference>
<evidence type="ECO:0000313" key="3">
    <source>
        <dbReference type="EMBL" id="RXH87494.1"/>
    </source>
</evidence>
<sequence>MYQTSGFWSLFELYICHCSVFPSLVWKALADLGDTGLLDYVLKSMNNVIVGNHIVCSAVNPATRVLEYTVHDLADGVKVSEPGKEIVTQSLQSATLFPGVEELMYTMMCFIEFKRVPPGEVVVMPLHVTIGELKRAAESALGDTSESGAEHLTPKPPLRRVLL</sequence>
<proteinExistence type="predicted"/>
<accession>A0A498IZH0</accession>
<evidence type="ECO:0000259" key="1">
    <source>
        <dbReference type="Pfam" id="PF25565"/>
    </source>
</evidence>
<evidence type="ECO:0000313" key="4">
    <source>
        <dbReference type="Proteomes" id="UP000290289"/>
    </source>
</evidence>
<name>A0A498IZH0_MALDO</name>
<dbReference type="AlphaFoldDB" id="A0A498IZH0"/>
<feature type="domain" description="PHD finger protein MALE STERILITY 1-like ubiquitin-like" evidence="1">
    <location>
        <begin position="114"/>
        <end position="144"/>
    </location>
</feature>
<dbReference type="InterPro" id="IPR057765">
    <property type="entry name" value="MS1-like_ubiquitin"/>
</dbReference>
<organism evidence="3 4">
    <name type="scientific">Malus domestica</name>
    <name type="common">Apple</name>
    <name type="synonym">Pyrus malus</name>
    <dbReference type="NCBI Taxonomy" id="3750"/>
    <lineage>
        <taxon>Eukaryota</taxon>
        <taxon>Viridiplantae</taxon>
        <taxon>Streptophyta</taxon>
        <taxon>Embryophyta</taxon>
        <taxon>Tracheophyta</taxon>
        <taxon>Spermatophyta</taxon>
        <taxon>Magnoliopsida</taxon>
        <taxon>eudicotyledons</taxon>
        <taxon>Gunneridae</taxon>
        <taxon>Pentapetalae</taxon>
        <taxon>rosids</taxon>
        <taxon>fabids</taxon>
        <taxon>Rosales</taxon>
        <taxon>Rosaceae</taxon>
        <taxon>Amygdaloideae</taxon>
        <taxon>Maleae</taxon>
        <taxon>Malus</taxon>
    </lineage>
</organism>
<keyword evidence="4" id="KW-1185">Reference proteome</keyword>
<reference evidence="3 4" key="1">
    <citation type="submission" date="2018-10" db="EMBL/GenBank/DDBJ databases">
        <title>A high-quality apple genome assembly.</title>
        <authorList>
            <person name="Hu J."/>
        </authorList>
    </citation>
    <scope>NUCLEOTIDE SEQUENCE [LARGE SCALE GENOMIC DNA]</scope>
    <source>
        <strain evidence="4">cv. HFTH1</strain>
        <tissue evidence="3">Young leaf</tissue>
    </source>
</reference>
<dbReference type="PANTHER" id="PTHR46201:SF9">
    <property type="entry name" value="PHD FINGER PROTEIN MALE MEIOCYTE DEATH 1"/>
    <property type="match status" value="1"/>
</dbReference>
<dbReference type="PANTHER" id="PTHR46201">
    <property type="entry name" value="PHD FINGER PROTEIN MALE MEIOCYTE DEATH 1-RELATED"/>
    <property type="match status" value="1"/>
</dbReference>
<evidence type="ECO:0000259" key="2">
    <source>
        <dbReference type="Pfam" id="PF25874"/>
    </source>
</evidence>
<comment type="caution">
    <text evidence="3">The sequence shown here is derived from an EMBL/GenBank/DDBJ whole genome shotgun (WGS) entry which is preliminary data.</text>
</comment>
<dbReference type="Proteomes" id="UP000290289">
    <property type="component" value="Chromosome 10"/>
</dbReference>
<dbReference type="STRING" id="3750.A0A498IZH0"/>
<protein>
    <submittedName>
        <fullName evidence="3">Uncharacterized protein</fullName>
    </submittedName>
</protein>